<protein>
    <recommendedName>
        <fullName evidence="3">Bacterial surface antigen (D15) domain-containing protein</fullName>
    </recommendedName>
</protein>
<name>A0A382EYK3_9ZZZZ</name>
<comment type="subcellular location">
    <subcellularLocation>
        <location evidence="1">Membrane</location>
    </subcellularLocation>
</comment>
<feature type="non-terminal residue" evidence="4">
    <location>
        <position position="1"/>
    </location>
</feature>
<proteinExistence type="predicted"/>
<gene>
    <name evidence="4" type="ORF">METZ01_LOCUS208363</name>
</gene>
<evidence type="ECO:0000256" key="1">
    <source>
        <dbReference type="ARBA" id="ARBA00004370"/>
    </source>
</evidence>
<dbReference type="AlphaFoldDB" id="A0A382EYK3"/>
<evidence type="ECO:0000256" key="2">
    <source>
        <dbReference type="ARBA" id="ARBA00023136"/>
    </source>
</evidence>
<sequence>AQFFKTSETMEQVLSFVARAGTLGRYDGNDKDVPFFEKSFLGGPYNLRGWDYRDAGPHNDKGEPKEPMGGNSFLYLGTEYTFKIAQPLRLAIFYDGGYLNKEDFDFAPSDWYDNWGVGARIMVMGMPLRLDLGFPITDPTDTGGSPQFHFSGGTRF</sequence>
<dbReference type="Pfam" id="PF01103">
    <property type="entry name" value="Omp85"/>
    <property type="match status" value="1"/>
</dbReference>
<organism evidence="4">
    <name type="scientific">marine metagenome</name>
    <dbReference type="NCBI Taxonomy" id="408172"/>
    <lineage>
        <taxon>unclassified sequences</taxon>
        <taxon>metagenomes</taxon>
        <taxon>ecological metagenomes</taxon>
    </lineage>
</organism>
<dbReference type="Gene3D" id="2.40.160.50">
    <property type="entry name" value="membrane protein fhac: a member of the omp85/tpsb transporter family"/>
    <property type="match status" value="1"/>
</dbReference>
<evidence type="ECO:0000313" key="4">
    <source>
        <dbReference type="EMBL" id="SVB55509.1"/>
    </source>
</evidence>
<accession>A0A382EYK3</accession>
<evidence type="ECO:0000259" key="3">
    <source>
        <dbReference type="Pfam" id="PF01103"/>
    </source>
</evidence>
<dbReference type="GO" id="GO:0019867">
    <property type="term" value="C:outer membrane"/>
    <property type="evidence" value="ECO:0007669"/>
    <property type="project" value="InterPro"/>
</dbReference>
<dbReference type="EMBL" id="UINC01046908">
    <property type="protein sequence ID" value="SVB55509.1"/>
    <property type="molecule type" value="Genomic_DNA"/>
</dbReference>
<feature type="domain" description="Bacterial surface antigen (D15)" evidence="3">
    <location>
        <begin position="7"/>
        <end position="156"/>
    </location>
</feature>
<reference evidence="4" key="1">
    <citation type="submission" date="2018-05" db="EMBL/GenBank/DDBJ databases">
        <authorList>
            <person name="Lanie J.A."/>
            <person name="Ng W.-L."/>
            <person name="Kazmierczak K.M."/>
            <person name="Andrzejewski T.M."/>
            <person name="Davidsen T.M."/>
            <person name="Wayne K.J."/>
            <person name="Tettelin H."/>
            <person name="Glass J.I."/>
            <person name="Rusch D."/>
            <person name="Podicherti R."/>
            <person name="Tsui H.-C.T."/>
            <person name="Winkler M.E."/>
        </authorList>
    </citation>
    <scope>NUCLEOTIDE SEQUENCE</scope>
</reference>
<keyword evidence="2" id="KW-0472">Membrane</keyword>
<dbReference type="InterPro" id="IPR000184">
    <property type="entry name" value="Bac_surfAg_D15"/>
</dbReference>